<dbReference type="InterPro" id="IPR051393">
    <property type="entry name" value="ABC_transporter_permease"/>
</dbReference>
<dbReference type="EMBL" id="JAAMPJ010000009">
    <property type="protein sequence ID" value="NGY63099.1"/>
    <property type="molecule type" value="Genomic_DNA"/>
</dbReference>
<keyword evidence="5 7" id="KW-1133">Transmembrane helix</keyword>
<feature type="transmembrane region" description="Helical" evidence="7">
    <location>
        <begin position="20"/>
        <end position="47"/>
    </location>
</feature>
<evidence type="ECO:0000313" key="10">
    <source>
        <dbReference type="Proteomes" id="UP000481360"/>
    </source>
</evidence>
<evidence type="ECO:0000256" key="5">
    <source>
        <dbReference type="ARBA" id="ARBA00022989"/>
    </source>
</evidence>
<sequence length="306" mass="33698">MAVNAVHRSGSWDRRRRDALAGFAFTAPAMLHTLVFMLVPAGAALYFSFTEWDMISPARWAGLRNYQEILFDSDLYSDFWKSVRVTALYALLSVPASLVTGFVQAYLIDLLRRGQAFYRLVFYLPVITAEAAVAAIWKWLYDPQFGLINAGLEVVGVRGPDWLGTPGVVIPALALIAAWQSGTAMLIFLAGLKGIPRTYYEAAEVDGANRWRQLGHITLPLLRPTTFYLVVTGVIAALQVFGIVYVLFGGNAGPERSGLSYVLHLYLFGYRNGAMGAASAMSVLLFVTVLLVTAAQFRLVPRQYEG</sequence>
<comment type="similarity">
    <text evidence="7">Belongs to the binding-protein-dependent transport system permease family.</text>
</comment>
<dbReference type="RefSeq" id="WP_166051190.1">
    <property type="nucleotide sequence ID" value="NZ_JAAMPJ010000009.1"/>
</dbReference>
<keyword evidence="3" id="KW-1003">Cell membrane</keyword>
<protein>
    <submittedName>
        <fullName evidence="9">Sugar ABC transporter permease</fullName>
    </submittedName>
</protein>
<feature type="transmembrane region" description="Helical" evidence="7">
    <location>
        <begin position="87"/>
        <end position="108"/>
    </location>
</feature>
<dbReference type="Pfam" id="PF00528">
    <property type="entry name" value="BPD_transp_1"/>
    <property type="match status" value="1"/>
</dbReference>
<evidence type="ECO:0000259" key="8">
    <source>
        <dbReference type="PROSITE" id="PS50928"/>
    </source>
</evidence>
<name>A0A7C9W4A0_9PSEU</name>
<feature type="transmembrane region" description="Helical" evidence="7">
    <location>
        <begin position="268"/>
        <end position="292"/>
    </location>
</feature>
<comment type="subcellular location">
    <subcellularLocation>
        <location evidence="1 7">Cell membrane</location>
        <topology evidence="1 7">Multi-pass membrane protein</topology>
    </subcellularLocation>
</comment>
<dbReference type="CDD" id="cd06261">
    <property type="entry name" value="TM_PBP2"/>
    <property type="match status" value="1"/>
</dbReference>
<keyword evidence="4 7" id="KW-0812">Transmembrane</keyword>
<keyword evidence="6 7" id="KW-0472">Membrane</keyword>
<dbReference type="SUPFAM" id="SSF161098">
    <property type="entry name" value="MetI-like"/>
    <property type="match status" value="1"/>
</dbReference>
<dbReference type="Proteomes" id="UP000481360">
    <property type="component" value="Unassembled WGS sequence"/>
</dbReference>
<gene>
    <name evidence="9" type="ORF">G7043_29685</name>
</gene>
<evidence type="ECO:0000256" key="7">
    <source>
        <dbReference type="RuleBase" id="RU363032"/>
    </source>
</evidence>
<feature type="domain" description="ABC transmembrane type-1" evidence="8">
    <location>
        <begin position="83"/>
        <end position="296"/>
    </location>
</feature>
<proteinExistence type="inferred from homology"/>
<evidence type="ECO:0000256" key="4">
    <source>
        <dbReference type="ARBA" id="ARBA00022692"/>
    </source>
</evidence>
<dbReference type="GO" id="GO:0005886">
    <property type="term" value="C:plasma membrane"/>
    <property type="evidence" value="ECO:0007669"/>
    <property type="project" value="UniProtKB-SubCell"/>
</dbReference>
<dbReference type="AlphaFoldDB" id="A0A7C9W4A0"/>
<dbReference type="InterPro" id="IPR000515">
    <property type="entry name" value="MetI-like"/>
</dbReference>
<dbReference type="PROSITE" id="PS50928">
    <property type="entry name" value="ABC_TM1"/>
    <property type="match status" value="1"/>
</dbReference>
<comment type="caution">
    <text evidence="9">The sequence shown here is derived from an EMBL/GenBank/DDBJ whole genome shotgun (WGS) entry which is preliminary data.</text>
</comment>
<evidence type="ECO:0000256" key="6">
    <source>
        <dbReference type="ARBA" id="ARBA00023136"/>
    </source>
</evidence>
<accession>A0A7C9W4A0</accession>
<evidence type="ECO:0000256" key="1">
    <source>
        <dbReference type="ARBA" id="ARBA00004651"/>
    </source>
</evidence>
<dbReference type="PANTHER" id="PTHR30193:SF37">
    <property type="entry name" value="INNER MEMBRANE ABC TRANSPORTER PERMEASE PROTEIN YCJO"/>
    <property type="match status" value="1"/>
</dbReference>
<feature type="transmembrane region" description="Helical" evidence="7">
    <location>
        <begin position="168"/>
        <end position="192"/>
    </location>
</feature>
<evidence type="ECO:0000256" key="3">
    <source>
        <dbReference type="ARBA" id="ARBA00022475"/>
    </source>
</evidence>
<evidence type="ECO:0000256" key="2">
    <source>
        <dbReference type="ARBA" id="ARBA00022448"/>
    </source>
</evidence>
<feature type="transmembrane region" description="Helical" evidence="7">
    <location>
        <begin position="120"/>
        <end position="140"/>
    </location>
</feature>
<dbReference type="GO" id="GO:0055085">
    <property type="term" value="P:transmembrane transport"/>
    <property type="evidence" value="ECO:0007669"/>
    <property type="project" value="InterPro"/>
</dbReference>
<dbReference type="PANTHER" id="PTHR30193">
    <property type="entry name" value="ABC TRANSPORTER PERMEASE PROTEIN"/>
    <property type="match status" value="1"/>
</dbReference>
<dbReference type="Gene3D" id="1.10.3720.10">
    <property type="entry name" value="MetI-like"/>
    <property type="match status" value="1"/>
</dbReference>
<evidence type="ECO:0000313" key="9">
    <source>
        <dbReference type="EMBL" id="NGY63099.1"/>
    </source>
</evidence>
<dbReference type="InterPro" id="IPR035906">
    <property type="entry name" value="MetI-like_sf"/>
</dbReference>
<keyword evidence="10" id="KW-1185">Reference proteome</keyword>
<reference evidence="9 10" key="1">
    <citation type="submission" date="2020-03" db="EMBL/GenBank/DDBJ databases">
        <title>Isolation and identification of active actinomycetes.</title>
        <authorList>
            <person name="Sun X."/>
        </authorList>
    </citation>
    <scope>NUCLEOTIDE SEQUENCE [LARGE SCALE GENOMIC DNA]</scope>
    <source>
        <strain evidence="9 10">NEAU-D13</strain>
    </source>
</reference>
<organism evidence="9 10">
    <name type="scientific">Lentzea alba</name>
    <dbReference type="NCBI Taxonomy" id="2714351"/>
    <lineage>
        <taxon>Bacteria</taxon>
        <taxon>Bacillati</taxon>
        <taxon>Actinomycetota</taxon>
        <taxon>Actinomycetes</taxon>
        <taxon>Pseudonocardiales</taxon>
        <taxon>Pseudonocardiaceae</taxon>
        <taxon>Lentzea</taxon>
    </lineage>
</organism>
<feature type="transmembrane region" description="Helical" evidence="7">
    <location>
        <begin position="227"/>
        <end position="248"/>
    </location>
</feature>
<keyword evidence="2 7" id="KW-0813">Transport</keyword>